<sequence>SCGALPAGTSCSLRPVACDQDPCKVQECISFPMADCVPNYCGGCFADYYFNGQLVDPYMCTNIII</sequence>
<dbReference type="Proteomes" id="UP001233172">
    <property type="component" value="Unassembled WGS sequence"/>
</dbReference>
<evidence type="ECO:0000313" key="2">
    <source>
        <dbReference type="Proteomes" id="UP001233172"/>
    </source>
</evidence>
<gene>
    <name evidence="1" type="ORF">Bpfe_014050</name>
</gene>
<proteinExistence type="predicted"/>
<dbReference type="EMBL" id="JASAOG010000061">
    <property type="protein sequence ID" value="KAK0056554.1"/>
    <property type="molecule type" value="Genomic_DNA"/>
</dbReference>
<name>A0AAD8FB09_BIOPF</name>
<organism evidence="1 2">
    <name type="scientific">Biomphalaria pfeifferi</name>
    <name type="common">Bloodfluke planorb</name>
    <name type="synonym">Freshwater snail</name>
    <dbReference type="NCBI Taxonomy" id="112525"/>
    <lineage>
        <taxon>Eukaryota</taxon>
        <taxon>Metazoa</taxon>
        <taxon>Spiralia</taxon>
        <taxon>Lophotrochozoa</taxon>
        <taxon>Mollusca</taxon>
        <taxon>Gastropoda</taxon>
        <taxon>Heterobranchia</taxon>
        <taxon>Euthyneura</taxon>
        <taxon>Panpulmonata</taxon>
        <taxon>Hygrophila</taxon>
        <taxon>Lymnaeoidea</taxon>
        <taxon>Planorbidae</taxon>
        <taxon>Biomphalaria</taxon>
    </lineage>
</organism>
<evidence type="ECO:0000313" key="1">
    <source>
        <dbReference type="EMBL" id="KAK0056554.1"/>
    </source>
</evidence>
<reference evidence="1" key="2">
    <citation type="submission" date="2023-04" db="EMBL/GenBank/DDBJ databases">
        <authorList>
            <person name="Bu L."/>
            <person name="Lu L."/>
            <person name="Laidemitt M.R."/>
            <person name="Zhang S.M."/>
            <person name="Mutuku M."/>
            <person name="Mkoji G."/>
            <person name="Steinauer M."/>
            <person name="Loker E.S."/>
        </authorList>
    </citation>
    <scope>NUCLEOTIDE SEQUENCE</scope>
    <source>
        <strain evidence="1">KasaAsao</strain>
        <tissue evidence="1">Whole Snail</tissue>
    </source>
</reference>
<comment type="caution">
    <text evidence="1">The sequence shown here is derived from an EMBL/GenBank/DDBJ whole genome shotgun (WGS) entry which is preliminary data.</text>
</comment>
<protein>
    <submittedName>
        <fullName evidence="1">T9SS type A sorting domain-containing protein</fullName>
    </submittedName>
</protein>
<accession>A0AAD8FB09</accession>
<dbReference type="AlphaFoldDB" id="A0AAD8FB09"/>
<feature type="non-terminal residue" evidence="1">
    <location>
        <position position="1"/>
    </location>
</feature>
<keyword evidence="2" id="KW-1185">Reference proteome</keyword>
<reference evidence="1" key="1">
    <citation type="journal article" date="2023" name="PLoS Negl. Trop. Dis.">
        <title>A genome sequence for Biomphalaria pfeifferi, the major vector snail for the human-infecting parasite Schistosoma mansoni.</title>
        <authorList>
            <person name="Bu L."/>
            <person name="Lu L."/>
            <person name="Laidemitt M.R."/>
            <person name="Zhang S.M."/>
            <person name="Mutuku M."/>
            <person name="Mkoji G."/>
            <person name="Steinauer M."/>
            <person name="Loker E.S."/>
        </authorList>
    </citation>
    <scope>NUCLEOTIDE SEQUENCE</scope>
    <source>
        <strain evidence="1">KasaAsao</strain>
    </source>
</reference>